<evidence type="ECO:0000313" key="1">
    <source>
        <dbReference type="EMBL" id="KWX10495.1"/>
    </source>
</evidence>
<gene>
    <name evidence="1" type="primary">fabG</name>
    <name evidence="1" type="ORF">TR74_03255</name>
</gene>
<dbReference type="EC" id="1.1.1.100" evidence="1"/>
<accession>A0A132NKA7</accession>
<dbReference type="GO" id="GO:0004316">
    <property type="term" value="F:3-oxoacyl-[acyl-carrier-protein] reductase (NADPH) activity"/>
    <property type="evidence" value="ECO:0007669"/>
    <property type="project" value="UniProtKB-EC"/>
</dbReference>
<keyword evidence="1" id="KW-0560">Oxidoreductase</keyword>
<organism evidence="1 2">
    <name type="scientific">Carbonactinospora thermoautotrophica</name>
    <dbReference type="NCBI Taxonomy" id="1469144"/>
    <lineage>
        <taxon>Bacteria</taxon>
        <taxon>Bacillati</taxon>
        <taxon>Actinomycetota</taxon>
        <taxon>Actinomycetes</taxon>
        <taxon>Kitasatosporales</taxon>
        <taxon>Carbonactinosporaceae</taxon>
        <taxon>Carbonactinospora</taxon>
    </lineage>
</organism>
<protein>
    <submittedName>
        <fullName evidence="1">3-ketoacyl-ACP reductase</fullName>
        <ecNumber evidence="1">1.1.1.100</ecNumber>
    </submittedName>
</protein>
<evidence type="ECO:0000313" key="2">
    <source>
        <dbReference type="Proteomes" id="UP000070598"/>
    </source>
</evidence>
<dbReference type="AlphaFoldDB" id="A0A132NKA7"/>
<sequence>MRDRYQAFVTSGPGRFIAKRLGLPIPVRLERHRPGQPVVPGPVLLGGTGRLLDPAGKVLHAVDAEIRTAAGGDDRFAALVFDASGIRGSAELRALYDFFHPVVRRLRECGRLIVLGAPPEDCADPGQATAQRALEGFVRSVGKEIRGGRTAQLLYVAEGAENGIESTLRFF</sequence>
<reference evidence="2" key="1">
    <citation type="submission" date="2015-02" db="EMBL/GenBank/DDBJ databases">
        <title>Physiological reanalysis, assessment of diazotrophy, and genome sequences of multiple isolates of Streptomyces thermoautotrophicus.</title>
        <authorList>
            <person name="MacKellar D.C."/>
            <person name="Lieber L."/>
            <person name="Norman J."/>
            <person name="Bolger A."/>
            <person name="Tobin C."/>
            <person name="Murray J.W."/>
            <person name="Friesen M."/>
            <person name="Prell J."/>
        </authorList>
    </citation>
    <scope>NUCLEOTIDE SEQUENCE [LARGE SCALE GENOMIC DNA]</scope>
    <source>
        <strain evidence="2">UBT1</strain>
    </source>
</reference>
<dbReference type="Gene3D" id="3.40.50.720">
    <property type="entry name" value="NAD(P)-binding Rossmann-like Domain"/>
    <property type="match status" value="1"/>
</dbReference>
<name>A0A132NKA7_9ACTN</name>
<comment type="caution">
    <text evidence="1">The sequence shown here is derived from an EMBL/GenBank/DDBJ whole genome shotgun (WGS) entry which is preliminary data.</text>
</comment>
<proteinExistence type="predicted"/>
<feature type="non-terminal residue" evidence="1">
    <location>
        <position position="171"/>
    </location>
</feature>
<dbReference type="Proteomes" id="UP000070598">
    <property type="component" value="Unassembled WGS sequence"/>
</dbReference>
<dbReference type="EMBL" id="JYIK01000448">
    <property type="protein sequence ID" value="KWX10495.1"/>
    <property type="molecule type" value="Genomic_DNA"/>
</dbReference>